<sequence length="74" mass="7754">MPSDPSASEEVAASEPGDLTTEAVDFVNRYNDEWSKDSASALAFMKGVYADEVSFFGNSVNAGRSASTASSRAP</sequence>
<feature type="region of interest" description="Disordered" evidence="1">
    <location>
        <begin position="1"/>
        <end position="20"/>
    </location>
</feature>
<reference evidence="2 3" key="1">
    <citation type="submission" date="2017-11" db="EMBL/GenBank/DDBJ databases">
        <title>Complete genome of Rhizobium leguminosarum Norway, an ineffective micro-symbiont.</title>
        <authorList>
            <person name="Hoffrichter A."/>
            <person name="Liang J."/>
            <person name="Brachmann A."/>
            <person name="Marin M."/>
        </authorList>
    </citation>
    <scope>NUCLEOTIDE SEQUENCE [LARGE SCALE GENOMIC DNA]</scope>
    <source>
        <strain evidence="2 3">Norway</strain>
    </source>
</reference>
<dbReference type="Proteomes" id="UP000238523">
    <property type="component" value="Chromosome"/>
</dbReference>
<evidence type="ECO:0000256" key="1">
    <source>
        <dbReference type="SAM" id="MobiDB-lite"/>
    </source>
</evidence>
<gene>
    <name evidence="2" type="ORF">CUJ84_Chr001622</name>
</gene>
<evidence type="ECO:0000313" key="2">
    <source>
        <dbReference type="EMBL" id="AUW42007.1"/>
    </source>
</evidence>
<organism evidence="2 3">
    <name type="scientific">Rhizobium leguminosarum</name>
    <dbReference type="NCBI Taxonomy" id="384"/>
    <lineage>
        <taxon>Bacteria</taxon>
        <taxon>Pseudomonadati</taxon>
        <taxon>Pseudomonadota</taxon>
        <taxon>Alphaproteobacteria</taxon>
        <taxon>Hyphomicrobiales</taxon>
        <taxon>Rhizobiaceae</taxon>
        <taxon>Rhizobium/Agrobacterium group</taxon>
        <taxon>Rhizobium</taxon>
    </lineage>
</organism>
<evidence type="ECO:0000313" key="3">
    <source>
        <dbReference type="Proteomes" id="UP000238523"/>
    </source>
</evidence>
<accession>A0A2K9Z1B8</accession>
<proteinExistence type="predicted"/>
<name>A0A2K9Z1B8_RHILE</name>
<protein>
    <submittedName>
        <fullName evidence="2">Uncharacterized protein</fullName>
    </submittedName>
</protein>
<dbReference type="EMBL" id="CP025012">
    <property type="protein sequence ID" value="AUW42007.1"/>
    <property type="molecule type" value="Genomic_DNA"/>
</dbReference>
<dbReference type="AlphaFoldDB" id="A0A2K9Z1B8"/>